<feature type="chain" id="PRO_5035144273" evidence="1">
    <location>
        <begin position="19"/>
        <end position="76"/>
    </location>
</feature>
<organism evidence="2 3">
    <name type="scientific">Allacma fusca</name>
    <dbReference type="NCBI Taxonomy" id="39272"/>
    <lineage>
        <taxon>Eukaryota</taxon>
        <taxon>Metazoa</taxon>
        <taxon>Ecdysozoa</taxon>
        <taxon>Arthropoda</taxon>
        <taxon>Hexapoda</taxon>
        <taxon>Collembola</taxon>
        <taxon>Symphypleona</taxon>
        <taxon>Sminthuridae</taxon>
        <taxon>Allacma</taxon>
    </lineage>
</organism>
<keyword evidence="3" id="KW-1185">Reference proteome</keyword>
<protein>
    <submittedName>
        <fullName evidence="2">Uncharacterized protein</fullName>
    </submittedName>
</protein>
<dbReference type="Proteomes" id="UP000708208">
    <property type="component" value="Unassembled WGS sequence"/>
</dbReference>
<evidence type="ECO:0000313" key="2">
    <source>
        <dbReference type="EMBL" id="CAG7654428.1"/>
    </source>
</evidence>
<proteinExistence type="predicted"/>
<dbReference type="AlphaFoldDB" id="A0A8J2JM66"/>
<gene>
    <name evidence="2" type="ORF">AFUS01_LOCUS873</name>
</gene>
<evidence type="ECO:0000313" key="3">
    <source>
        <dbReference type="Proteomes" id="UP000708208"/>
    </source>
</evidence>
<sequence length="76" mass="8060">MRLVLALFFLVVVHLVASAPAAESNAVPAGSLDVMAADAPTMTDNQPPKPKCIFFRKKTTTTTTTTARTTRRAGGK</sequence>
<feature type="signal peptide" evidence="1">
    <location>
        <begin position="1"/>
        <end position="18"/>
    </location>
</feature>
<evidence type="ECO:0000256" key="1">
    <source>
        <dbReference type="SAM" id="SignalP"/>
    </source>
</evidence>
<dbReference type="EMBL" id="CAJVCH010004668">
    <property type="protein sequence ID" value="CAG7654428.1"/>
    <property type="molecule type" value="Genomic_DNA"/>
</dbReference>
<comment type="caution">
    <text evidence="2">The sequence shown here is derived from an EMBL/GenBank/DDBJ whole genome shotgun (WGS) entry which is preliminary data.</text>
</comment>
<accession>A0A8J2JM66</accession>
<keyword evidence="1" id="KW-0732">Signal</keyword>
<reference evidence="2" key="1">
    <citation type="submission" date="2021-06" db="EMBL/GenBank/DDBJ databases">
        <authorList>
            <person name="Hodson N. C."/>
            <person name="Mongue J. A."/>
            <person name="Jaron S. K."/>
        </authorList>
    </citation>
    <scope>NUCLEOTIDE SEQUENCE</scope>
</reference>
<name>A0A8J2JM66_9HEXA</name>